<evidence type="ECO:0000313" key="1">
    <source>
        <dbReference type="EMBL" id="MBK1880565.1"/>
    </source>
</evidence>
<dbReference type="AlphaFoldDB" id="A0A934VTY9"/>
<protein>
    <submittedName>
        <fullName evidence="1">Uncharacterized protein</fullName>
    </submittedName>
</protein>
<accession>A0A934VTY9</accession>
<dbReference type="Proteomes" id="UP000617628">
    <property type="component" value="Unassembled WGS sequence"/>
</dbReference>
<evidence type="ECO:0000313" key="2">
    <source>
        <dbReference type="Proteomes" id="UP000617628"/>
    </source>
</evidence>
<gene>
    <name evidence="1" type="ORF">JIN87_27005</name>
</gene>
<keyword evidence="2" id="KW-1185">Reference proteome</keyword>
<organism evidence="1 2">
    <name type="scientific">Pelagicoccus mobilis</name>
    <dbReference type="NCBI Taxonomy" id="415221"/>
    <lineage>
        <taxon>Bacteria</taxon>
        <taxon>Pseudomonadati</taxon>
        <taxon>Verrucomicrobiota</taxon>
        <taxon>Opitutia</taxon>
        <taxon>Puniceicoccales</taxon>
        <taxon>Pelagicoccaceae</taxon>
        <taxon>Pelagicoccus</taxon>
    </lineage>
</organism>
<dbReference type="EMBL" id="JAENIL010000099">
    <property type="protein sequence ID" value="MBK1880565.1"/>
    <property type="molecule type" value="Genomic_DNA"/>
</dbReference>
<comment type="caution">
    <text evidence="1">The sequence shown here is derived from an EMBL/GenBank/DDBJ whole genome shotgun (WGS) entry which is preliminary data.</text>
</comment>
<name>A0A934VTY9_9BACT</name>
<reference evidence="1" key="1">
    <citation type="submission" date="2021-01" db="EMBL/GenBank/DDBJ databases">
        <title>Modified the classification status of verrucomicrobia.</title>
        <authorList>
            <person name="Feng X."/>
        </authorList>
    </citation>
    <scope>NUCLEOTIDE SEQUENCE</scope>
    <source>
        <strain evidence="1">KCTC 13126</strain>
    </source>
</reference>
<proteinExistence type="predicted"/>
<sequence>MSDDQQEEFNDNIAPQLEYFAERTNLMFAYYFCTFEFIDDEDFHADTGESGRSWSLSTIQNACLHTSLLALRDIDDFFKPRDKNTRPDDMRASDFGATTPMSFLSKNERLSINKLIAHSTYHGAPNLKFRWDILELMYKAEAQISSFIDFIKTHFPIGSHTDTQLLAILVQKRTKSTLSWIRTEIERRKSEPGSGGNAD</sequence>
<dbReference type="RefSeq" id="WP_200359672.1">
    <property type="nucleotide sequence ID" value="NZ_JAENIL010000099.1"/>
</dbReference>